<name>A0A955RLX1_9BACT</name>
<accession>A0A955RLX1</accession>
<dbReference type="SUPFAM" id="SSF103481">
    <property type="entry name" value="Multidrug resistance efflux transporter EmrE"/>
    <property type="match status" value="1"/>
</dbReference>
<reference evidence="3" key="2">
    <citation type="journal article" date="2021" name="Microbiome">
        <title>Successional dynamics and alternative stable states in a saline activated sludge microbial community over 9 years.</title>
        <authorList>
            <person name="Wang Y."/>
            <person name="Ye J."/>
            <person name="Ju F."/>
            <person name="Liu L."/>
            <person name="Boyd J.A."/>
            <person name="Deng Y."/>
            <person name="Parks D.H."/>
            <person name="Jiang X."/>
            <person name="Yin X."/>
            <person name="Woodcroft B.J."/>
            <person name="Tyson G.W."/>
            <person name="Hugenholtz P."/>
            <person name="Polz M.F."/>
            <person name="Zhang T."/>
        </authorList>
    </citation>
    <scope>NUCLEOTIDE SEQUENCE</scope>
    <source>
        <strain evidence="3">HKST-UBA09</strain>
    </source>
</reference>
<sequence length="144" mass="15982">MIPTWFFFTLFSVFGLVAAELSQRVSMKKVEDISAEANNFIVWLIISSVGLITSLLTGQLDFSPINLNYLLYFVAIGVIYFWGGTLFYSSYKGLSAAVGMTLVTFSAIVSTTIGILFLDEGFSFYKVLGIGMIIFAIFLVNYNK</sequence>
<dbReference type="Gene3D" id="1.10.3730.20">
    <property type="match status" value="1"/>
</dbReference>
<evidence type="ECO:0000313" key="3">
    <source>
        <dbReference type="EMBL" id="MCA9387175.1"/>
    </source>
</evidence>
<dbReference type="InterPro" id="IPR000620">
    <property type="entry name" value="EamA_dom"/>
</dbReference>
<feature type="domain" description="EamA" evidence="2">
    <location>
        <begin position="26"/>
        <end position="141"/>
    </location>
</feature>
<evidence type="ECO:0000256" key="1">
    <source>
        <dbReference type="SAM" id="Phobius"/>
    </source>
</evidence>
<feature type="transmembrane region" description="Helical" evidence="1">
    <location>
        <begin position="94"/>
        <end position="117"/>
    </location>
</feature>
<dbReference type="Proteomes" id="UP000714915">
    <property type="component" value="Unassembled WGS sequence"/>
</dbReference>
<proteinExistence type="predicted"/>
<dbReference type="InterPro" id="IPR037185">
    <property type="entry name" value="EmrE-like"/>
</dbReference>
<comment type="caution">
    <text evidence="3">The sequence shown here is derived from an EMBL/GenBank/DDBJ whole genome shotgun (WGS) entry which is preliminary data.</text>
</comment>
<dbReference type="EMBL" id="JAGQLF010000060">
    <property type="protein sequence ID" value="MCA9387175.1"/>
    <property type="molecule type" value="Genomic_DNA"/>
</dbReference>
<feature type="transmembrane region" description="Helical" evidence="1">
    <location>
        <begin position="124"/>
        <end position="142"/>
    </location>
</feature>
<dbReference type="GO" id="GO:0016020">
    <property type="term" value="C:membrane"/>
    <property type="evidence" value="ECO:0007669"/>
    <property type="project" value="InterPro"/>
</dbReference>
<keyword evidence="1" id="KW-0812">Transmembrane</keyword>
<organism evidence="3 4">
    <name type="scientific">Candidatus Dojkabacteria bacterium</name>
    <dbReference type="NCBI Taxonomy" id="2099670"/>
    <lineage>
        <taxon>Bacteria</taxon>
        <taxon>Candidatus Dojkabacteria</taxon>
    </lineage>
</organism>
<feature type="transmembrane region" description="Helical" evidence="1">
    <location>
        <begin position="40"/>
        <end position="57"/>
    </location>
</feature>
<keyword evidence="1" id="KW-1133">Transmembrane helix</keyword>
<keyword evidence="1" id="KW-0472">Membrane</keyword>
<protein>
    <submittedName>
        <fullName evidence="3">EamA family transporter</fullName>
    </submittedName>
</protein>
<reference evidence="3" key="1">
    <citation type="submission" date="2020-04" db="EMBL/GenBank/DDBJ databases">
        <authorList>
            <person name="Zhang T."/>
        </authorList>
    </citation>
    <scope>NUCLEOTIDE SEQUENCE</scope>
    <source>
        <strain evidence="3">HKST-UBA09</strain>
    </source>
</reference>
<dbReference type="AlphaFoldDB" id="A0A955RLX1"/>
<evidence type="ECO:0000259" key="2">
    <source>
        <dbReference type="Pfam" id="PF00892"/>
    </source>
</evidence>
<feature type="non-terminal residue" evidence="3">
    <location>
        <position position="144"/>
    </location>
</feature>
<feature type="transmembrane region" description="Helical" evidence="1">
    <location>
        <begin position="69"/>
        <end position="88"/>
    </location>
</feature>
<dbReference type="Pfam" id="PF00892">
    <property type="entry name" value="EamA"/>
    <property type="match status" value="1"/>
</dbReference>
<gene>
    <name evidence="3" type="ORF">KC669_04030</name>
</gene>
<evidence type="ECO:0000313" key="4">
    <source>
        <dbReference type="Proteomes" id="UP000714915"/>
    </source>
</evidence>